<dbReference type="Proteomes" id="UP000056419">
    <property type="component" value="Unassembled WGS sequence"/>
</dbReference>
<protein>
    <submittedName>
        <fullName evidence="1">Uncharacterized protein</fullName>
    </submittedName>
</protein>
<evidence type="ECO:0000313" key="2">
    <source>
        <dbReference type="Proteomes" id="UP000056419"/>
    </source>
</evidence>
<name>A0A108TBX1_BACSE</name>
<dbReference type="RefSeq" id="WP_060385177.1">
    <property type="nucleotide sequence ID" value="NZ_LRGC01000002.1"/>
</dbReference>
<dbReference type="PROSITE" id="PS51257">
    <property type="entry name" value="PROKAR_LIPOPROTEIN"/>
    <property type="match status" value="1"/>
</dbReference>
<evidence type="ECO:0000313" key="1">
    <source>
        <dbReference type="EMBL" id="KWR57047.1"/>
    </source>
</evidence>
<dbReference type="AlphaFoldDB" id="A0A108TBX1"/>
<reference evidence="1 2" key="1">
    <citation type="journal article" date="2016" name="BMC Genomics">
        <title>Type VI secretion systems of human gut Bacteroidales segregate into three genetic architectures, two of which are contained on mobile genetic elements.</title>
        <authorList>
            <person name="Coyne M.J."/>
            <person name="Roelofs K.G."/>
            <person name="Comstock L.E."/>
        </authorList>
    </citation>
    <scope>NUCLEOTIDE SEQUENCE [LARGE SCALE GENOMIC DNA]</scope>
    <source>
        <strain evidence="1 2">CL09T03C01</strain>
    </source>
</reference>
<accession>A0A108TBX1</accession>
<comment type="caution">
    <text evidence="1">The sequence shown here is derived from an EMBL/GenBank/DDBJ whole genome shotgun (WGS) entry which is preliminary data.</text>
</comment>
<proteinExistence type="predicted"/>
<dbReference type="EMBL" id="LRGC01000002">
    <property type="protein sequence ID" value="KWR57047.1"/>
    <property type="molecule type" value="Genomic_DNA"/>
</dbReference>
<sequence precursor="true">MNRLLMAAALIVLAACGGVSTQNGNGTDKEGLNGKVHKVQTLIYNAKSQGNETVKDGKPDSYRETDFFPKEDTRIYNAAGQLDSVVSVVDAVKYITVYAYRDGNVSNEKLFQNGELLTDRRYVYRDGKLASTIEDMYIGGEKTTNEYPVDASKTEYVDGNCIEHGDTERDYVVKDALGRVLKESAYSEMDDYLTVKEYTYNEKGWLETCVSSDDNKVSYDYPETDDRGNWTRMVITLNGQPYGIAERSITYYE</sequence>
<dbReference type="STRING" id="46506.AA415_00503"/>
<dbReference type="PATRIC" id="fig|46506.5.peg.543"/>
<gene>
    <name evidence="1" type="ORF">AA415_00503</name>
</gene>
<keyword evidence="2" id="KW-1185">Reference proteome</keyword>
<organism evidence="1 2">
    <name type="scientific">Bacteroides stercoris</name>
    <dbReference type="NCBI Taxonomy" id="46506"/>
    <lineage>
        <taxon>Bacteria</taxon>
        <taxon>Pseudomonadati</taxon>
        <taxon>Bacteroidota</taxon>
        <taxon>Bacteroidia</taxon>
        <taxon>Bacteroidales</taxon>
        <taxon>Bacteroidaceae</taxon>
        <taxon>Bacteroides</taxon>
    </lineage>
</organism>